<keyword evidence="6 11" id="KW-0548">Nucleotidyltransferase</keyword>
<dbReference type="OrthoDB" id="5295945at2"/>
<sequence length="207" mass="22575">MRLGFFGGSFNPPHIGHLAVAEACREGAALDRVTWIPTATSPHKQGRTDVASGAERLALVRAAIDGNEAFSASGVEVEREGVSYTVDTLRALRQRHRDDELFWIVGGDSLASFATWREPREILRLATLVAYPRPGADLGAVPGWVMARTVLVEAPRLEISSTEIRRRLGAGTSVRYLVPDAVREAIRQRQLYRGEAADARTREASGG</sequence>
<dbReference type="GO" id="GO:0009435">
    <property type="term" value="P:NAD+ biosynthetic process"/>
    <property type="evidence" value="ECO:0007669"/>
    <property type="project" value="UniProtKB-UniRule"/>
</dbReference>
<evidence type="ECO:0000256" key="4">
    <source>
        <dbReference type="ARBA" id="ARBA00022642"/>
    </source>
</evidence>
<evidence type="ECO:0000256" key="10">
    <source>
        <dbReference type="ARBA" id="ARBA00048721"/>
    </source>
</evidence>
<dbReference type="FunCoup" id="A0A259TX71">
    <property type="interactions" value="299"/>
</dbReference>
<dbReference type="CDD" id="cd02165">
    <property type="entry name" value="NMNAT"/>
    <property type="match status" value="1"/>
</dbReference>
<dbReference type="EC" id="2.7.7.18" evidence="11"/>
<proteinExistence type="inferred from homology"/>
<feature type="domain" description="Cytidyltransferase-like" evidence="12">
    <location>
        <begin position="5"/>
        <end position="167"/>
    </location>
</feature>
<dbReference type="EMBL" id="MQWB01000001">
    <property type="protein sequence ID" value="OZC02148.1"/>
    <property type="molecule type" value="Genomic_DNA"/>
</dbReference>
<evidence type="ECO:0000313" key="13">
    <source>
        <dbReference type="EMBL" id="OZC02148.1"/>
    </source>
</evidence>
<dbReference type="InParanoid" id="A0A259TX71"/>
<name>A0A259TX71_9BACT</name>
<evidence type="ECO:0000256" key="6">
    <source>
        <dbReference type="ARBA" id="ARBA00022695"/>
    </source>
</evidence>
<evidence type="ECO:0000313" key="14">
    <source>
        <dbReference type="Proteomes" id="UP000216446"/>
    </source>
</evidence>
<evidence type="ECO:0000256" key="8">
    <source>
        <dbReference type="ARBA" id="ARBA00022840"/>
    </source>
</evidence>
<dbReference type="NCBIfam" id="NF000840">
    <property type="entry name" value="PRK00071.1-3"/>
    <property type="match status" value="1"/>
</dbReference>
<evidence type="ECO:0000256" key="7">
    <source>
        <dbReference type="ARBA" id="ARBA00022741"/>
    </source>
</evidence>
<keyword evidence="4 11" id="KW-0662">Pyridine nucleotide biosynthesis</keyword>
<evidence type="ECO:0000256" key="11">
    <source>
        <dbReference type="HAMAP-Rule" id="MF_00244"/>
    </source>
</evidence>
<dbReference type="AlphaFoldDB" id="A0A259TX71"/>
<evidence type="ECO:0000259" key="12">
    <source>
        <dbReference type="Pfam" id="PF01467"/>
    </source>
</evidence>
<comment type="function">
    <text evidence="1 11">Catalyzes the reversible adenylation of nicotinate mononucleotide (NaMN) to nicotinic acid adenine dinucleotide (NaAD).</text>
</comment>
<keyword evidence="9 11" id="KW-0520">NAD</keyword>
<dbReference type="Proteomes" id="UP000216446">
    <property type="component" value="Unassembled WGS sequence"/>
</dbReference>
<dbReference type="PANTHER" id="PTHR39321:SF3">
    <property type="entry name" value="PHOSPHOPANTETHEINE ADENYLYLTRANSFERASE"/>
    <property type="match status" value="1"/>
</dbReference>
<dbReference type="HAMAP" id="MF_00244">
    <property type="entry name" value="NaMN_adenylyltr"/>
    <property type="match status" value="1"/>
</dbReference>
<dbReference type="NCBIfam" id="TIGR00482">
    <property type="entry name" value="nicotinate (nicotinamide) nucleotide adenylyltransferase"/>
    <property type="match status" value="1"/>
</dbReference>
<evidence type="ECO:0000256" key="3">
    <source>
        <dbReference type="ARBA" id="ARBA00009014"/>
    </source>
</evidence>
<keyword evidence="7 11" id="KW-0547">Nucleotide-binding</keyword>
<dbReference type="GO" id="GO:0004515">
    <property type="term" value="F:nicotinate-nucleotide adenylyltransferase activity"/>
    <property type="evidence" value="ECO:0007669"/>
    <property type="project" value="UniProtKB-UniRule"/>
</dbReference>
<dbReference type="InterPro" id="IPR005248">
    <property type="entry name" value="NadD/NMNAT"/>
</dbReference>
<protein>
    <recommendedName>
        <fullName evidence="11">Probable nicotinate-nucleotide adenylyltransferase</fullName>
        <ecNumber evidence="11">2.7.7.18</ecNumber>
    </recommendedName>
    <alternativeName>
        <fullName evidence="11">Deamido-NAD(+) diphosphorylase</fullName>
    </alternativeName>
    <alternativeName>
        <fullName evidence="11">Deamido-NAD(+) pyrophosphorylase</fullName>
    </alternativeName>
    <alternativeName>
        <fullName evidence="11">Nicotinate mononucleotide adenylyltransferase</fullName>
        <shortName evidence="11">NaMN adenylyltransferase</shortName>
    </alternativeName>
</protein>
<dbReference type="NCBIfam" id="TIGR00125">
    <property type="entry name" value="cyt_tran_rel"/>
    <property type="match status" value="1"/>
</dbReference>
<dbReference type="Pfam" id="PF01467">
    <property type="entry name" value="CTP_transf_like"/>
    <property type="match status" value="1"/>
</dbReference>
<keyword evidence="14" id="KW-1185">Reference proteome</keyword>
<comment type="pathway">
    <text evidence="2 11">Cofactor biosynthesis; NAD(+) biosynthesis; deamido-NAD(+) from nicotinate D-ribonucleotide: step 1/1.</text>
</comment>
<reference evidence="13 14" key="1">
    <citation type="submission" date="2016-11" db="EMBL/GenBank/DDBJ databases">
        <title>Study of marine rhodopsin-containing bacteria.</title>
        <authorList>
            <person name="Yoshizawa S."/>
            <person name="Kumagai Y."/>
            <person name="Kogure K."/>
        </authorList>
    </citation>
    <scope>NUCLEOTIDE SEQUENCE [LARGE SCALE GENOMIC DNA]</scope>
    <source>
        <strain evidence="13 14">SG-29</strain>
    </source>
</reference>
<dbReference type="GO" id="GO:0005524">
    <property type="term" value="F:ATP binding"/>
    <property type="evidence" value="ECO:0007669"/>
    <property type="project" value="UniProtKB-KW"/>
</dbReference>
<evidence type="ECO:0000256" key="9">
    <source>
        <dbReference type="ARBA" id="ARBA00023027"/>
    </source>
</evidence>
<evidence type="ECO:0000256" key="2">
    <source>
        <dbReference type="ARBA" id="ARBA00005019"/>
    </source>
</evidence>
<keyword evidence="5 11" id="KW-0808">Transferase</keyword>
<dbReference type="InterPro" id="IPR014729">
    <property type="entry name" value="Rossmann-like_a/b/a_fold"/>
</dbReference>
<evidence type="ECO:0000256" key="5">
    <source>
        <dbReference type="ARBA" id="ARBA00022679"/>
    </source>
</evidence>
<keyword evidence="8 11" id="KW-0067">ATP-binding</keyword>
<accession>A0A259TX71</accession>
<dbReference type="UniPathway" id="UPA00253">
    <property type="reaction ID" value="UER00332"/>
</dbReference>
<comment type="catalytic activity">
    <reaction evidence="10 11">
        <text>nicotinate beta-D-ribonucleotide + ATP + H(+) = deamido-NAD(+) + diphosphate</text>
        <dbReference type="Rhea" id="RHEA:22860"/>
        <dbReference type="ChEBI" id="CHEBI:15378"/>
        <dbReference type="ChEBI" id="CHEBI:30616"/>
        <dbReference type="ChEBI" id="CHEBI:33019"/>
        <dbReference type="ChEBI" id="CHEBI:57502"/>
        <dbReference type="ChEBI" id="CHEBI:58437"/>
        <dbReference type="EC" id="2.7.7.18"/>
    </reaction>
</comment>
<comment type="similarity">
    <text evidence="3 11">Belongs to the NadD family.</text>
</comment>
<dbReference type="InterPro" id="IPR004821">
    <property type="entry name" value="Cyt_trans-like"/>
</dbReference>
<organism evidence="13 14">
    <name type="scientific">Rubricoccus marinus</name>
    <dbReference type="NCBI Taxonomy" id="716817"/>
    <lineage>
        <taxon>Bacteria</taxon>
        <taxon>Pseudomonadati</taxon>
        <taxon>Rhodothermota</taxon>
        <taxon>Rhodothermia</taxon>
        <taxon>Rhodothermales</taxon>
        <taxon>Rubricoccaceae</taxon>
        <taxon>Rubricoccus</taxon>
    </lineage>
</organism>
<gene>
    <name evidence="11" type="primary">nadD</name>
    <name evidence="13" type="ORF">BSZ36_03595</name>
</gene>
<dbReference type="SUPFAM" id="SSF52374">
    <property type="entry name" value="Nucleotidylyl transferase"/>
    <property type="match status" value="1"/>
</dbReference>
<dbReference type="RefSeq" id="WP_094546094.1">
    <property type="nucleotide sequence ID" value="NZ_MQWB01000001.1"/>
</dbReference>
<dbReference type="Gene3D" id="3.40.50.620">
    <property type="entry name" value="HUPs"/>
    <property type="match status" value="1"/>
</dbReference>
<evidence type="ECO:0000256" key="1">
    <source>
        <dbReference type="ARBA" id="ARBA00002324"/>
    </source>
</evidence>
<dbReference type="PANTHER" id="PTHR39321">
    <property type="entry name" value="NICOTINATE-NUCLEOTIDE ADENYLYLTRANSFERASE-RELATED"/>
    <property type="match status" value="1"/>
</dbReference>
<comment type="caution">
    <text evidence="13">The sequence shown here is derived from an EMBL/GenBank/DDBJ whole genome shotgun (WGS) entry which is preliminary data.</text>
</comment>